<protein>
    <submittedName>
        <fullName evidence="3">Uncharacterized protein</fullName>
    </submittedName>
</protein>
<reference evidence="3 4" key="1">
    <citation type="journal article" date="2023" name="bioRxiv">
        <title>Genome report: Whole genome sequence and annotation of Penstemon davidsonii.</title>
        <authorList>
            <person name="Ostevik K.L."/>
            <person name="Alabady M."/>
            <person name="Zhang M."/>
            <person name="Rausher M.D."/>
        </authorList>
    </citation>
    <scope>NUCLEOTIDE SEQUENCE [LARGE SCALE GENOMIC DNA]</scope>
    <source>
        <strain evidence="3">DNT005</strain>
        <tissue evidence="3">Whole leaf</tissue>
    </source>
</reference>
<accession>A0ABR0D2G7</accession>
<dbReference type="Pfam" id="PF02458">
    <property type="entry name" value="Transferase"/>
    <property type="match status" value="1"/>
</dbReference>
<dbReference type="InterPro" id="IPR023213">
    <property type="entry name" value="CAT-like_dom_sf"/>
</dbReference>
<gene>
    <name evidence="3" type="ORF">RD792_010610</name>
</gene>
<name>A0ABR0D2G7_9LAMI</name>
<dbReference type="EMBL" id="JAYDYQ010002534">
    <property type="protein sequence ID" value="KAK4483423.1"/>
    <property type="molecule type" value="Genomic_DNA"/>
</dbReference>
<evidence type="ECO:0000256" key="1">
    <source>
        <dbReference type="ARBA" id="ARBA00022679"/>
    </source>
</evidence>
<keyword evidence="1" id="KW-0808">Transferase</keyword>
<dbReference type="InterPro" id="IPR051504">
    <property type="entry name" value="Plant_metabolite_acyltrans"/>
</dbReference>
<keyword evidence="2" id="KW-0012">Acyltransferase</keyword>
<evidence type="ECO:0000256" key="2">
    <source>
        <dbReference type="ARBA" id="ARBA00023315"/>
    </source>
</evidence>
<dbReference type="Proteomes" id="UP001291926">
    <property type="component" value="Unassembled WGS sequence"/>
</dbReference>
<sequence length="460" mass="51482">MASTLKPATILDRCRVAPPADGGAATEQSLPLTFFDIGWLHFHPIQRVLFYQFPCSKTHFLKTIVPNFKISLSQTLKHFLPLAGNLIFPPNSKIPEFQYIPGDSVSVTIAESSNEDSDFNYLTSNQPRVADEFYAFVPDLPEPVIESESGLKRVPLFAVQITLFPDTGISIGFINHHAIGDASSIVRFIKTWSSIAKLGVEIDELLLPFYDRSVIRDPSGIVYIHWNQMKNFKLESSPLNFPTNKVRATYILRKEDIQHLKNIVRDRKPDLIHLSSFTTTIAYVWSCLAKSTYETGERVQDDDADIFAFAVDARGRMTQPVPEGYFGNCLAFAYAYSTFGELRGDDGFWAAAEVIGDVIIEKVNNKEELFKDVENWLNIFGSLVGKRSFGVAGSPKFDMYDADFGWGKPKKHESVSIDGDGSMSLCKSREYEGGLEIGLSLPKMKMDAFADIFSTGLLKM</sequence>
<dbReference type="PANTHER" id="PTHR31625">
    <property type="match status" value="1"/>
</dbReference>
<organism evidence="3 4">
    <name type="scientific">Penstemon davidsonii</name>
    <dbReference type="NCBI Taxonomy" id="160366"/>
    <lineage>
        <taxon>Eukaryota</taxon>
        <taxon>Viridiplantae</taxon>
        <taxon>Streptophyta</taxon>
        <taxon>Embryophyta</taxon>
        <taxon>Tracheophyta</taxon>
        <taxon>Spermatophyta</taxon>
        <taxon>Magnoliopsida</taxon>
        <taxon>eudicotyledons</taxon>
        <taxon>Gunneridae</taxon>
        <taxon>Pentapetalae</taxon>
        <taxon>asterids</taxon>
        <taxon>lamiids</taxon>
        <taxon>Lamiales</taxon>
        <taxon>Plantaginaceae</taxon>
        <taxon>Cheloneae</taxon>
        <taxon>Penstemon</taxon>
    </lineage>
</organism>
<dbReference type="Gene3D" id="3.30.559.10">
    <property type="entry name" value="Chloramphenicol acetyltransferase-like domain"/>
    <property type="match status" value="2"/>
</dbReference>
<comment type="caution">
    <text evidence="3">The sequence shown here is derived from an EMBL/GenBank/DDBJ whole genome shotgun (WGS) entry which is preliminary data.</text>
</comment>
<evidence type="ECO:0000313" key="4">
    <source>
        <dbReference type="Proteomes" id="UP001291926"/>
    </source>
</evidence>
<proteinExistence type="predicted"/>
<keyword evidence="4" id="KW-1185">Reference proteome</keyword>
<evidence type="ECO:0000313" key="3">
    <source>
        <dbReference type="EMBL" id="KAK4483423.1"/>
    </source>
</evidence>